<dbReference type="PANTHER" id="PTHR30069:SF27">
    <property type="entry name" value="BLL4766 PROTEIN"/>
    <property type="match status" value="1"/>
</dbReference>
<evidence type="ECO:0000259" key="13">
    <source>
        <dbReference type="Pfam" id="PF07715"/>
    </source>
</evidence>
<dbReference type="PANTHER" id="PTHR30069">
    <property type="entry name" value="TONB-DEPENDENT OUTER MEMBRANE RECEPTOR"/>
    <property type="match status" value="1"/>
</dbReference>
<keyword evidence="6 8" id="KW-0472">Membrane</keyword>
<dbReference type="InterPro" id="IPR036942">
    <property type="entry name" value="Beta-barrel_TonB_sf"/>
</dbReference>
<feature type="domain" description="TonB-dependent receptor-like beta-barrel" evidence="12">
    <location>
        <begin position="217"/>
        <end position="610"/>
    </location>
</feature>
<keyword evidence="14" id="KW-0675">Receptor</keyword>
<accession>A0ABX9V721</accession>
<comment type="similarity">
    <text evidence="8 9">Belongs to the TonB-dependent receptor family.</text>
</comment>
<evidence type="ECO:0000313" key="14">
    <source>
        <dbReference type="EMBL" id="RMI01817.1"/>
    </source>
</evidence>
<dbReference type="GeneID" id="84608618"/>
<keyword evidence="2 8" id="KW-0813">Transport</keyword>
<organism evidence="14 15">
    <name type="scientific">Stutzerimonas nitrititolerans</name>
    <dbReference type="NCBI Taxonomy" id="2482751"/>
    <lineage>
        <taxon>Bacteria</taxon>
        <taxon>Pseudomonadati</taxon>
        <taxon>Pseudomonadota</taxon>
        <taxon>Gammaproteobacteria</taxon>
        <taxon>Pseudomonadales</taxon>
        <taxon>Pseudomonadaceae</taxon>
        <taxon>Stutzerimonas</taxon>
    </lineage>
</organism>
<dbReference type="RefSeq" id="WP_122076172.1">
    <property type="nucleotide sequence ID" value="NZ_JAFHXU010000022.1"/>
</dbReference>
<feature type="region of interest" description="Disordered" evidence="10">
    <location>
        <begin position="384"/>
        <end position="403"/>
    </location>
</feature>
<evidence type="ECO:0000256" key="1">
    <source>
        <dbReference type="ARBA" id="ARBA00004571"/>
    </source>
</evidence>
<keyword evidence="7 8" id="KW-0998">Cell outer membrane</keyword>
<evidence type="ECO:0000256" key="10">
    <source>
        <dbReference type="SAM" id="MobiDB-lite"/>
    </source>
</evidence>
<feature type="domain" description="TonB-dependent receptor plug" evidence="13">
    <location>
        <begin position="44"/>
        <end position="150"/>
    </location>
</feature>
<sequence length="640" mass="71106">MKLSRLALAIALTPGLALAADETSSSTQLPPMVITRATNLKAPTPASVAVIDREQIEASASSDLLDVLRSQAGLQIRDTMGDGNRAAISLRGFGENAANNTLVLVDGRRLNQPTLASADLNSVPLANIERIEIIRGAGTVLYGDQAVGGVINIITRTPSSDEAYVEASRGSHDHEAFRGHLHQQLGGGFSLYASGETRSNDNYRDHNNADYSNAFARLRYEHDNGHVFYEYQTVDDELLFPNALSLAQRRQDRKQSSSQSWNDSKSQVHRLALEQRLSEVWSAHLDYSHSDQDGVGSFGPGSEFTQGTRIETISPRLTARFDWPLGQAEWLLGHDHITSDYEYLASWGDTLAQQTLRDWYTQFSQDLGNGLNLVIGYRASEADDESTASSRAHRDREGSSSIGLSWQANEQTRVFIRREDVLRWANVDENGFTSPDVTFLKPQTGESWESGVEWNNGIQQYRLTVYRLELEDELMYDPTAPGPNSAWGFDGANINLDKTLRKGVLLEAERQLSADLSIGGQYSFTDSEYRDGSFKGNDVPWVSRHSASAHVSYEILPGLRSYVEAVYTGKRYYSGDDANIQQKAGSYTLVNAALAYEYRQFNTKLRINNLTGKRYDAFATAASRYPAPEEEVQLSVGYRF</sequence>
<reference evidence="14 15" key="1">
    <citation type="submission" date="2018-10" db="EMBL/GenBank/DDBJ databases">
        <title>Pseudomonas sp. GL14 genome.</title>
        <authorList>
            <person name="Peng J."/>
            <person name="Liu Z.-P."/>
        </authorList>
    </citation>
    <scope>NUCLEOTIDE SEQUENCE [LARGE SCALE GENOMIC DNA]</scope>
    <source>
        <strain evidence="14 15">GL14</strain>
    </source>
</reference>
<evidence type="ECO:0000259" key="12">
    <source>
        <dbReference type="Pfam" id="PF00593"/>
    </source>
</evidence>
<dbReference type="Pfam" id="PF07715">
    <property type="entry name" value="Plug"/>
    <property type="match status" value="1"/>
</dbReference>
<evidence type="ECO:0000256" key="4">
    <source>
        <dbReference type="ARBA" id="ARBA00022692"/>
    </source>
</evidence>
<evidence type="ECO:0000256" key="5">
    <source>
        <dbReference type="ARBA" id="ARBA00023077"/>
    </source>
</evidence>
<evidence type="ECO:0000256" key="11">
    <source>
        <dbReference type="SAM" id="SignalP"/>
    </source>
</evidence>
<dbReference type="SUPFAM" id="SSF56935">
    <property type="entry name" value="Porins"/>
    <property type="match status" value="1"/>
</dbReference>
<keyword evidence="5 9" id="KW-0798">TonB box</keyword>
<evidence type="ECO:0000256" key="3">
    <source>
        <dbReference type="ARBA" id="ARBA00022452"/>
    </source>
</evidence>
<feature type="signal peptide" evidence="11">
    <location>
        <begin position="1"/>
        <end position="19"/>
    </location>
</feature>
<evidence type="ECO:0000256" key="7">
    <source>
        <dbReference type="ARBA" id="ARBA00023237"/>
    </source>
</evidence>
<dbReference type="InterPro" id="IPR012910">
    <property type="entry name" value="Plug_dom"/>
</dbReference>
<dbReference type="InterPro" id="IPR039426">
    <property type="entry name" value="TonB-dep_rcpt-like"/>
</dbReference>
<protein>
    <submittedName>
        <fullName evidence="14">TonB-dependent receptor</fullName>
    </submittedName>
</protein>
<evidence type="ECO:0000256" key="2">
    <source>
        <dbReference type="ARBA" id="ARBA00022448"/>
    </source>
</evidence>
<keyword evidence="4 8" id="KW-0812">Transmembrane</keyword>
<evidence type="ECO:0000256" key="9">
    <source>
        <dbReference type="RuleBase" id="RU003357"/>
    </source>
</evidence>
<name>A0ABX9V721_9GAMM</name>
<feature type="chain" id="PRO_5045305448" evidence="11">
    <location>
        <begin position="20"/>
        <end position="640"/>
    </location>
</feature>
<keyword evidence="11" id="KW-0732">Signal</keyword>
<keyword evidence="3 8" id="KW-1134">Transmembrane beta strand</keyword>
<dbReference type="Proteomes" id="UP000269134">
    <property type="component" value="Unassembled WGS sequence"/>
</dbReference>
<evidence type="ECO:0000256" key="8">
    <source>
        <dbReference type="PROSITE-ProRule" id="PRU01360"/>
    </source>
</evidence>
<dbReference type="EMBL" id="RFFL01000004">
    <property type="protein sequence ID" value="RMI01817.1"/>
    <property type="molecule type" value="Genomic_DNA"/>
</dbReference>
<proteinExistence type="inferred from homology"/>
<gene>
    <name evidence="14" type="ORF">EA795_06180</name>
</gene>
<dbReference type="Pfam" id="PF00593">
    <property type="entry name" value="TonB_dep_Rec_b-barrel"/>
    <property type="match status" value="1"/>
</dbReference>
<dbReference type="InterPro" id="IPR037066">
    <property type="entry name" value="Plug_dom_sf"/>
</dbReference>
<evidence type="ECO:0000313" key="15">
    <source>
        <dbReference type="Proteomes" id="UP000269134"/>
    </source>
</evidence>
<dbReference type="PROSITE" id="PS52016">
    <property type="entry name" value="TONB_DEPENDENT_REC_3"/>
    <property type="match status" value="1"/>
</dbReference>
<dbReference type="Gene3D" id="2.170.130.10">
    <property type="entry name" value="TonB-dependent receptor, plug domain"/>
    <property type="match status" value="1"/>
</dbReference>
<dbReference type="CDD" id="cd01347">
    <property type="entry name" value="ligand_gated_channel"/>
    <property type="match status" value="1"/>
</dbReference>
<evidence type="ECO:0000256" key="6">
    <source>
        <dbReference type="ARBA" id="ARBA00023136"/>
    </source>
</evidence>
<dbReference type="Gene3D" id="2.40.170.20">
    <property type="entry name" value="TonB-dependent receptor, beta-barrel domain"/>
    <property type="match status" value="1"/>
</dbReference>
<keyword evidence="15" id="KW-1185">Reference proteome</keyword>
<dbReference type="InterPro" id="IPR000531">
    <property type="entry name" value="Beta-barrel_TonB"/>
</dbReference>
<comment type="subcellular location">
    <subcellularLocation>
        <location evidence="1 8">Cell outer membrane</location>
        <topology evidence="1 8">Multi-pass membrane protein</topology>
    </subcellularLocation>
</comment>
<comment type="caution">
    <text evidence="14">The sequence shown here is derived from an EMBL/GenBank/DDBJ whole genome shotgun (WGS) entry which is preliminary data.</text>
</comment>